<name>F8B3S1_9ACTN</name>
<evidence type="ECO:0000313" key="2">
    <source>
        <dbReference type="Proteomes" id="UP000001549"/>
    </source>
</evidence>
<dbReference type="HOGENOM" id="CLU_1872399_0_0_11"/>
<dbReference type="AlphaFoldDB" id="F8B3S1"/>
<proteinExistence type="predicted"/>
<protein>
    <submittedName>
        <fullName evidence="1">Uncharacterized protein</fullName>
    </submittedName>
</protein>
<evidence type="ECO:0000313" key="1">
    <source>
        <dbReference type="EMBL" id="AEH09016.1"/>
    </source>
</evidence>
<dbReference type="Proteomes" id="UP000001549">
    <property type="component" value="Chromosome"/>
</dbReference>
<accession>F8B3S1</accession>
<organism evidence="1 2">
    <name type="scientific">Candidatus Protofrankia datiscae</name>
    <dbReference type="NCBI Taxonomy" id="2716812"/>
    <lineage>
        <taxon>Bacteria</taxon>
        <taxon>Bacillati</taxon>
        <taxon>Actinomycetota</taxon>
        <taxon>Actinomycetes</taxon>
        <taxon>Frankiales</taxon>
        <taxon>Frankiaceae</taxon>
        <taxon>Protofrankia</taxon>
    </lineage>
</organism>
<keyword evidence="2" id="KW-1185">Reference proteome</keyword>
<gene>
    <name evidence="1" type="ordered locus">FsymDg_1556</name>
</gene>
<dbReference type="EMBL" id="CP002801">
    <property type="protein sequence ID" value="AEH09016.1"/>
    <property type="molecule type" value="Genomic_DNA"/>
</dbReference>
<sequence>MRLCLGRSGTLRSVSLPIRDLGDHEILSQYGNRYKPLGGPAFRRRPRWGREQAVSVIIGDVTPKQAATTIGLNHRRGDGVRRTVVGRLEAAGFYVRHAPSPMNPDHALVGRHGDWTEDVSRAFDACFDEPEWEDPT</sequence>
<reference evidence="1 2" key="1">
    <citation type="submission" date="2011-05" db="EMBL/GenBank/DDBJ databases">
        <title>Complete sequence of chromosome of Frankia symbiont of Datisca glomerata.</title>
        <authorList>
            <consortium name="US DOE Joint Genome Institute"/>
            <person name="Lucas S."/>
            <person name="Han J."/>
            <person name="Lapidus A."/>
            <person name="Cheng J.-F."/>
            <person name="Goodwin L."/>
            <person name="Pitluck S."/>
            <person name="Peters L."/>
            <person name="Mikhailova N."/>
            <person name="Chertkov O."/>
            <person name="Teshima H."/>
            <person name="Han C."/>
            <person name="Tapia R."/>
            <person name="Land M."/>
            <person name="Hauser L."/>
            <person name="Kyrpides N."/>
            <person name="Ivanova N."/>
            <person name="Pagani I."/>
            <person name="Berry A."/>
            <person name="Pawlowski K."/>
            <person name="Persson T."/>
            <person name="Vanden Heuvel B."/>
            <person name="Benson D."/>
            <person name="Woyke T."/>
        </authorList>
    </citation>
    <scope>NUCLEOTIDE SEQUENCE [LARGE SCALE GENOMIC DNA]</scope>
    <source>
        <strain evidence="2">4085684</strain>
    </source>
</reference>
<dbReference type="KEGG" id="fsy:FsymDg_1556"/>